<comment type="caution">
    <text evidence="1">The sequence shown here is derived from an EMBL/GenBank/DDBJ whole genome shotgun (WGS) entry which is preliminary data.</text>
</comment>
<gene>
    <name evidence="1" type="ORF">BV95_02799</name>
</gene>
<dbReference type="AlphaFoldDB" id="A0A081RCG5"/>
<dbReference type="EMBL" id="JFHR01000032">
    <property type="protein sequence ID" value="KEQ52888.1"/>
    <property type="molecule type" value="Genomic_DNA"/>
</dbReference>
<dbReference type="Proteomes" id="UP000028411">
    <property type="component" value="Unassembled WGS sequence"/>
</dbReference>
<proteinExistence type="predicted"/>
<dbReference type="eggNOG" id="ENOG5032S9B">
    <property type="taxonomic scope" value="Bacteria"/>
</dbReference>
<protein>
    <recommendedName>
        <fullName evidence="3">Thermostable hemolysin</fullName>
    </recommendedName>
</protein>
<dbReference type="InterPro" id="IPR022050">
    <property type="entry name" value="T_hemolysin"/>
</dbReference>
<reference evidence="1 2" key="1">
    <citation type="submission" date="2014-02" db="EMBL/GenBank/DDBJ databases">
        <title>Whole genome sequence of Sphingobium chlorophenolicum NBRC 16172.</title>
        <authorList>
            <person name="Gan H.M."/>
            <person name="Gan H.Y."/>
            <person name="Chew T.H."/>
            <person name="Savka M.A."/>
        </authorList>
    </citation>
    <scope>NUCLEOTIDE SEQUENCE [LARGE SCALE GENOMIC DNA]</scope>
    <source>
        <strain evidence="1 2">NBRC 16172</strain>
    </source>
</reference>
<evidence type="ECO:0008006" key="3">
    <source>
        <dbReference type="Google" id="ProtNLM"/>
    </source>
</evidence>
<accession>A0A081RCG5</accession>
<evidence type="ECO:0000313" key="2">
    <source>
        <dbReference type="Proteomes" id="UP000028411"/>
    </source>
</evidence>
<dbReference type="Pfam" id="PF12261">
    <property type="entry name" value="T_hemolysin"/>
    <property type="match status" value="1"/>
</dbReference>
<name>A0A081RCG5_SPHCR</name>
<organism evidence="1 2">
    <name type="scientific">Sphingobium chlorophenolicum</name>
    <dbReference type="NCBI Taxonomy" id="46429"/>
    <lineage>
        <taxon>Bacteria</taxon>
        <taxon>Pseudomonadati</taxon>
        <taxon>Pseudomonadota</taxon>
        <taxon>Alphaproteobacteria</taxon>
        <taxon>Sphingomonadales</taxon>
        <taxon>Sphingomonadaceae</taxon>
        <taxon>Sphingobium</taxon>
    </lineage>
</organism>
<evidence type="ECO:0000313" key="1">
    <source>
        <dbReference type="EMBL" id="KEQ52888.1"/>
    </source>
</evidence>
<dbReference type="PATRIC" id="fig|46429.4.peg.2771"/>
<sequence length="158" mass="17033">MDYGHWHVIHARAEQPMAALAVRRASDERLFLETYLGVSIEAAVSEAFGNPVERSAIVEIGCLAAVPTPAMLKLWSEAAISLSEQHRIAVATLTLPLRKMFARVGLPFIELAKADPALLRGAARDNWGRYYETQPIVCAGDIVAGSAALQTFAMGGSI</sequence>